<evidence type="ECO:0000313" key="2">
    <source>
        <dbReference type="Proteomes" id="UP000054549"/>
    </source>
</evidence>
<dbReference type="InParanoid" id="A0A0C2RWN6"/>
<sequence length="76" mass="8706">MTSVKRASRLLPLWLRKHPLRSLQLRAQQLWAALAHRGISPHRSSCFSSSTLSYLLALCIQSTHPLHNTRHNLQRG</sequence>
<gene>
    <name evidence="1" type="ORF">M378DRAFT_737396</name>
</gene>
<accession>A0A0C2RWN6</accession>
<keyword evidence="2" id="KW-1185">Reference proteome</keyword>
<organism evidence="1 2">
    <name type="scientific">Amanita muscaria (strain Koide BX008)</name>
    <dbReference type="NCBI Taxonomy" id="946122"/>
    <lineage>
        <taxon>Eukaryota</taxon>
        <taxon>Fungi</taxon>
        <taxon>Dikarya</taxon>
        <taxon>Basidiomycota</taxon>
        <taxon>Agaricomycotina</taxon>
        <taxon>Agaricomycetes</taxon>
        <taxon>Agaricomycetidae</taxon>
        <taxon>Agaricales</taxon>
        <taxon>Pluteineae</taxon>
        <taxon>Amanitaceae</taxon>
        <taxon>Amanita</taxon>
    </lineage>
</organism>
<evidence type="ECO:0000313" key="1">
    <source>
        <dbReference type="EMBL" id="KIL54710.1"/>
    </source>
</evidence>
<dbReference type="Proteomes" id="UP000054549">
    <property type="component" value="Unassembled WGS sequence"/>
</dbReference>
<proteinExistence type="predicted"/>
<reference evidence="1 2" key="1">
    <citation type="submission" date="2014-04" db="EMBL/GenBank/DDBJ databases">
        <title>Evolutionary Origins and Diversification of the Mycorrhizal Mutualists.</title>
        <authorList>
            <consortium name="DOE Joint Genome Institute"/>
            <consortium name="Mycorrhizal Genomics Consortium"/>
            <person name="Kohler A."/>
            <person name="Kuo A."/>
            <person name="Nagy L.G."/>
            <person name="Floudas D."/>
            <person name="Copeland A."/>
            <person name="Barry K.W."/>
            <person name="Cichocki N."/>
            <person name="Veneault-Fourrey C."/>
            <person name="LaButti K."/>
            <person name="Lindquist E.A."/>
            <person name="Lipzen A."/>
            <person name="Lundell T."/>
            <person name="Morin E."/>
            <person name="Murat C."/>
            <person name="Riley R."/>
            <person name="Ohm R."/>
            <person name="Sun H."/>
            <person name="Tunlid A."/>
            <person name="Henrissat B."/>
            <person name="Grigoriev I.V."/>
            <person name="Hibbett D.S."/>
            <person name="Martin F."/>
        </authorList>
    </citation>
    <scope>NUCLEOTIDE SEQUENCE [LARGE SCALE GENOMIC DNA]</scope>
    <source>
        <strain evidence="1 2">Koide BX008</strain>
    </source>
</reference>
<dbReference type="EMBL" id="KN818653">
    <property type="protein sequence ID" value="KIL54710.1"/>
    <property type="molecule type" value="Genomic_DNA"/>
</dbReference>
<dbReference type="AlphaFoldDB" id="A0A0C2RWN6"/>
<dbReference type="HOGENOM" id="CLU_2653994_0_0_1"/>
<name>A0A0C2RWN6_AMAMK</name>
<protein>
    <submittedName>
        <fullName evidence="1">Uncharacterized protein</fullName>
    </submittedName>
</protein>